<dbReference type="SUPFAM" id="SSF55136">
    <property type="entry name" value="Probable bacterial effector-binding domain"/>
    <property type="match status" value="1"/>
</dbReference>
<keyword evidence="3" id="KW-1185">Reference proteome</keyword>
<comment type="caution">
    <text evidence="2">The sequence shown here is derived from an EMBL/GenBank/DDBJ whole genome shotgun (WGS) entry which is preliminary data.</text>
</comment>
<gene>
    <name evidence="2" type="ORF">GC097_01780</name>
</gene>
<dbReference type="InterPro" id="IPR010499">
    <property type="entry name" value="AraC_E-bd"/>
</dbReference>
<organism evidence="2 3">
    <name type="scientific">Paenibacillus planticolens</name>
    <dbReference type="NCBI Taxonomy" id="2654976"/>
    <lineage>
        <taxon>Bacteria</taxon>
        <taxon>Bacillati</taxon>
        <taxon>Bacillota</taxon>
        <taxon>Bacilli</taxon>
        <taxon>Bacillales</taxon>
        <taxon>Paenibacillaceae</taxon>
        <taxon>Paenibacillus</taxon>
    </lineage>
</organism>
<evidence type="ECO:0000313" key="3">
    <source>
        <dbReference type="Proteomes" id="UP000618579"/>
    </source>
</evidence>
<dbReference type="InterPro" id="IPR029441">
    <property type="entry name" value="Cass2"/>
</dbReference>
<accession>A0ABX1ZGF4</accession>
<dbReference type="Pfam" id="PF14526">
    <property type="entry name" value="Cass2"/>
    <property type="match status" value="1"/>
</dbReference>
<dbReference type="Gene3D" id="3.20.80.10">
    <property type="entry name" value="Regulatory factor, effector binding domain"/>
    <property type="match status" value="1"/>
</dbReference>
<protein>
    <recommendedName>
        <fullName evidence="1">AraC effector-binding domain-containing protein</fullName>
    </recommendedName>
</protein>
<dbReference type="EMBL" id="WHNZ01000007">
    <property type="protein sequence ID" value="NOU98752.1"/>
    <property type="molecule type" value="Genomic_DNA"/>
</dbReference>
<dbReference type="SMART" id="SM00871">
    <property type="entry name" value="AraC_E_bind"/>
    <property type="match status" value="1"/>
</dbReference>
<proteinExistence type="predicted"/>
<feature type="domain" description="AraC effector-binding" evidence="1">
    <location>
        <begin position="9"/>
        <end position="160"/>
    </location>
</feature>
<sequence length="160" mass="18349">MGGFIIHTYQVNVLTREAIKLIGFSIIDSLNNVIETKIGGILREELQKRALEIQGRIGSGMYLIQIYPHDGHWTPDVPYQHVIAYEVESFNEVPNDMITYTLSAGRFIKIVHEGPESQIGITYEFINNTYGGRHIDIEFWNDIHTLENVDNQIDIYIPSK</sequence>
<dbReference type="RefSeq" id="WP_171681633.1">
    <property type="nucleotide sequence ID" value="NZ_WHNZ01000007.1"/>
</dbReference>
<evidence type="ECO:0000313" key="2">
    <source>
        <dbReference type="EMBL" id="NOU98752.1"/>
    </source>
</evidence>
<dbReference type="Proteomes" id="UP000618579">
    <property type="component" value="Unassembled WGS sequence"/>
</dbReference>
<dbReference type="InterPro" id="IPR011256">
    <property type="entry name" value="Reg_factor_effector_dom_sf"/>
</dbReference>
<name>A0ABX1ZGF4_9BACL</name>
<evidence type="ECO:0000259" key="1">
    <source>
        <dbReference type="SMART" id="SM00871"/>
    </source>
</evidence>
<reference evidence="2 3" key="1">
    <citation type="submission" date="2019-10" db="EMBL/GenBank/DDBJ databases">
        <title>Description of Paenibacillus pedi sp. nov.</title>
        <authorList>
            <person name="Carlier A."/>
            <person name="Qi S."/>
        </authorList>
    </citation>
    <scope>NUCLEOTIDE SEQUENCE [LARGE SCALE GENOMIC DNA]</scope>
    <source>
        <strain evidence="2 3">LMG 31457</strain>
    </source>
</reference>